<name>A0A0C3CPB3_9AGAM</name>
<protein>
    <submittedName>
        <fullName evidence="2">Uncharacterized protein</fullName>
    </submittedName>
</protein>
<keyword evidence="3" id="KW-1185">Reference proteome</keyword>
<reference evidence="2 3" key="1">
    <citation type="submission" date="2014-04" db="EMBL/GenBank/DDBJ databases">
        <authorList>
            <consortium name="DOE Joint Genome Institute"/>
            <person name="Kuo A."/>
            <person name="Kohler A."/>
            <person name="Nagy L.G."/>
            <person name="Floudas D."/>
            <person name="Copeland A."/>
            <person name="Barry K.W."/>
            <person name="Cichocki N."/>
            <person name="Veneault-Fourrey C."/>
            <person name="LaButti K."/>
            <person name="Lindquist E.A."/>
            <person name="Lipzen A."/>
            <person name="Lundell T."/>
            <person name="Morin E."/>
            <person name="Murat C."/>
            <person name="Sun H."/>
            <person name="Tunlid A."/>
            <person name="Henrissat B."/>
            <person name="Grigoriev I.V."/>
            <person name="Hibbett D.S."/>
            <person name="Martin F."/>
            <person name="Nordberg H.P."/>
            <person name="Cantor M.N."/>
            <person name="Hua S.X."/>
        </authorList>
    </citation>
    <scope>NUCLEOTIDE SEQUENCE [LARGE SCALE GENOMIC DNA]</scope>
    <source>
        <strain evidence="2 3">Foug A</strain>
    </source>
</reference>
<dbReference type="HOGENOM" id="CLU_117787_1_0_1"/>
<dbReference type="OrthoDB" id="2691791at2759"/>
<dbReference type="AlphaFoldDB" id="A0A0C3CPB3"/>
<dbReference type="InParanoid" id="A0A0C3CPB3"/>
<gene>
    <name evidence="2" type="ORF">SCLCIDRAFT_1225331</name>
</gene>
<keyword evidence="1" id="KW-0732">Signal</keyword>
<sequence>MPPLSSIFLLAFFRSNIIQSINIDLGIPNVLQTDPELGSHTDVFLFSFDRCSSPGRTRFKCDKYIWWNKHRRPFGEDLPLLCPVCSCIRPWGDVVYTKEAWAVECSNPKCGLDERNRRVIPSGKISKNKPPNPKFLTPKKRPQGWMVEAVFDVKYQ</sequence>
<feature type="chain" id="PRO_5002162654" evidence="1">
    <location>
        <begin position="21"/>
        <end position="156"/>
    </location>
</feature>
<dbReference type="EMBL" id="KN822428">
    <property type="protein sequence ID" value="KIM50455.1"/>
    <property type="molecule type" value="Genomic_DNA"/>
</dbReference>
<reference evidence="3" key="2">
    <citation type="submission" date="2015-01" db="EMBL/GenBank/DDBJ databases">
        <title>Evolutionary Origins and Diversification of the Mycorrhizal Mutualists.</title>
        <authorList>
            <consortium name="DOE Joint Genome Institute"/>
            <consortium name="Mycorrhizal Genomics Consortium"/>
            <person name="Kohler A."/>
            <person name="Kuo A."/>
            <person name="Nagy L.G."/>
            <person name="Floudas D."/>
            <person name="Copeland A."/>
            <person name="Barry K.W."/>
            <person name="Cichocki N."/>
            <person name="Veneault-Fourrey C."/>
            <person name="LaButti K."/>
            <person name="Lindquist E.A."/>
            <person name="Lipzen A."/>
            <person name="Lundell T."/>
            <person name="Morin E."/>
            <person name="Murat C."/>
            <person name="Riley R."/>
            <person name="Ohm R."/>
            <person name="Sun H."/>
            <person name="Tunlid A."/>
            <person name="Henrissat B."/>
            <person name="Grigoriev I.V."/>
            <person name="Hibbett D.S."/>
            <person name="Martin F."/>
        </authorList>
    </citation>
    <scope>NUCLEOTIDE SEQUENCE [LARGE SCALE GENOMIC DNA]</scope>
    <source>
        <strain evidence="3">Foug A</strain>
    </source>
</reference>
<organism evidence="2 3">
    <name type="scientific">Scleroderma citrinum Foug A</name>
    <dbReference type="NCBI Taxonomy" id="1036808"/>
    <lineage>
        <taxon>Eukaryota</taxon>
        <taxon>Fungi</taxon>
        <taxon>Dikarya</taxon>
        <taxon>Basidiomycota</taxon>
        <taxon>Agaricomycotina</taxon>
        <taxon>Agaricomycetes</taxon>
        <taxon>Agaricomycetidae</taxon>
        <taxon>Boletales</taxon>
        <taxon>Sclerodermatineae</taxon>
        <taxon>Sclerodermataceae</taxon>
        <taxon>Scleroderma</taxon>
    </lineage>
</organism>
<evidence type="ECO:0000313" key="3">
    <source>
        <dbReference type="Proteomes" id="UP000053989"/>
    </source>
</evidence>
<feature type="signal peptide" evidence="1">
    <location>
        <begin position="1"/>
        <end position="20"/>
    </location>
</feature>
<evidence type="ECO:0000313" key="2">
    <source>
        <dbReference type="EMBL" id="KIM50455.1"/>
    </source>
</evidence>
<evidence type="ECO:0000256" key="1">
    <source>
        <dbReference type="SAM" id="SignalP"/>
    </source>
</evidence>
<dbReference type="STRING" id="1036808.A0A0C3CPB3"/>
<accession>A0A0C3CPB3</accession>
<proteinExistence type="predicted"/>
<dbReference type="Proteomes" id="UP000053989">
    <property type="component" value="Unassembled WGS sequence"/>
</dbReference>